<dbReference type="SMART" id="SM00455">
    <property type="entry name" value="RBD"/>
    <property type="match status" value="2"/>
</dbReference>
<dbReference type="PROSITE" id="PS50898">
    <property type="entry name" value="RBD"/>
    <property type="match status" value="2"/>
</dbReference>
<dbReference type="SUPFAM" id="SSF50729">
    <property type="entry name" value="PH domain-like"/>
    <property type="match status" value="1"/>
</dbReference>
<dbReference type="Gene3D" id="1.10.196.10">
    <property type="match status" value="1"/>
</dbReference>
<dbReference type="SUPFAM" id="SSF54236">
    <property type="entry name" value="Ubiquitin-like"/>
    <property type="match status" value="2"/>
</dbReference>
<feature type="compositionally biased region" description="Low complexity" evidence="5">
    <location>
        <begin position="532"/>
        <end position="545"/>
    </location>
</feature>
<dbReference type="PROSITE" id="PS50132">
    <property type="entry name" value="RGS"/>
    <property type="match status" value="1"/>
</dbReference>
<feature type="domain" description="PDZ" evidence="6">
    <location>
        <begin position="24"/>
        <end position="101"/>
    </location>
</feature>
<feature type="region of interest" description="Disordered" evidence="5">
    <location>
        <begin position="378"/>
        <end position="421"/>
    </location>
</feature>
<accession>M4AN55</accession>
<dbReference type="InterPro" id="IPR001478">
    <property type="entry name" value="PDZ"/>
</dbReference>
<dbReference type="Pfam" id="PF00615">
    <property type="entry name" value="RGS"/>
    <property type="match status" value="1"/>
</dbReference>
<dbReference type="GO" id="GO:0008277">
    <property type="term" value="P:regulation of G protein-coupled receptor signaling pathway"/>
    <property type="evidence" value="ECO:0007669"/>
    <property type="project" value="TreeGrafter"/>
</dbReference>
<sequence length="1283" mass="140636">MRIQGQPEGARRRLDMNATGELRDVEVIRGRAGYGFTITGQKPCLLSGIMEGSPAFVVGLRQGDRIMAINGADVSAAAHETVVQLIGGCKGPLHMVVLSERRIMGNPILNDAKFGFEQKNSVFQKPGVLRAVSHDSSRPSFNPNNGLAAKQRPVSEPDMSLWSQQFNVLSGKTKEEAPTVKDTDYVFTDTEEVNPDWSVLNMTLVVGYLSSTELILNTSASEDDCLKAIRERIRQLGTEQDTHTLVMMKVMFDCIRLCDEAGAVLAAFPAENLVLGAVCAEDPRFFCLVTTAHIINGRVPDDGPLRASCHVFFIDPELGNHKDHIGIACRFGFNCTPDPDSMGCLEFPQTPPDVLHFVTVLYSDLGEAVERLRAKLDMEAQQTDSTSKLGSASSNGDSGIENSSPPEERADRDFPSDIPNLSGTHLPSCPWDYPSTEVVTPINPIKNGHKLEPENSASLHSLSESLPGPDSLTSFYGGPPPRLEFHFKPPPPPLPLSKKTNFLAYPLRSSQRWFSKPKWPKALSSDSVNQETSTNINSTTNNPPSALNQVHSDRYHSMMPPREEWTKRFLEQRQKQRGSRLWGIGVARASKRRSSKRLSMARSLDDLEVGVLQGCCSHSSLTSNGSLPGAGGHRGSTDQRVAGWSTCFERLLQDPVGVRYFSEFLKKEFSEENILFWQACEYFSHVPATDKKQLSQRAGEIYNSFLSSKATMPVNIDSQAQLADDVLTSPQPEMFKTQQLQIFNLMKFDSYSRFLKSSLYLECLHAEENGQPLPDPYQIPCSPAPSKHSASSDRSTLSTPKKVDIRKQRSGKSLNEDTKDESADKKRGIFFSWSRNRSFGKGPKKKDIGDINLDFWGSNGRRESQGSLSSSASLEIPNSVSAAKMESDNRHSVGAWERSSRHCSVLLPDGSCSSITLRPGASIREVLQDLCRNICVNIAAVDLFLVGGEKPLVLDQDCMTLCSRDLRLEKRTLFRLDLVPINRSVGLKAKPTKPVTEVLRPVVAKYGLNLSDLVAKISGETEPLDLGAPISSLDGLRVVLERADPCSGKGDALLLLHLQGDERSAPKDISMRAAGPASALPEEKRKQKKINIDEAEEFFELLSRAQSTRANDQRGLLKKEDLVLPDFLRLTPPTSSCSASSDLACSTPASLKPSRENGVPPRGSLTAALRSESLDSSLSSSANGHSASRRCLLPPPRHSTFGTHLSPIPRPPDSRPSLRTVEEDAHADLTLVGEGDISSPNSTLLPPSPPSFPSLESTLSHFHLVPFSSLAPTLLCTFPARTR</sequence>
<dbReference type="InterPro" id="IPR003109">
    <property type="entry name" value="GoLoco_motif"/>
</dbReference>
<dbReference type="Gene3D" id="3.10.20.90">
    <property type="entry name" value="Phosphatidylinositol 3-kinase Catalytic Subunit, Chain A, domain 1"/>
    <property type="match status" value="2"/>
</dbReference>
<dbReference type="InterPro" id="IPR003116">
    <property type="entry name" value="RBD_dom"/>
</dbReference>
<feature type="compositionally biased region" description="Polar residues" evidence="5">
    <location>
        <begin position="380"/>
        <end position="405"/>
    </location>
</feature>
<dbReference type="GO" id="GO:0005886">
    <property type="term" value="C:plasma membrane"/>
    <property type="evidence" value="ECO:0007669"/>
    <property type="project" value="TreeGrafter"/>
</dbReference>
<dbReference type="HOGENOM" id="CLU_002190_0_0_1"/>
<dbReference type="GO" id="GO:0005096">
    <property type="term" value="F:GTPase activator activity"/>
    <property type="evidence" value="ECO:0007669"/>
    <property type="project" value="UniProtKB-KW"/>
</dbReference>
<feature type="region of interest" description="Disordered" evidence="5">
    <location>
        <begin position="1066"/>
        <end position="1087"/>
    </location>
</feature>
<dbReference type="InterPro" id="IPR024066">
    <property type="entry name" value="RGS_subdom1/3"/>
</dbReference>
<evidence type="ECO:0000256" key="4">
    <source>
        <dbReference type="ARBA" id="ARBA00022737"/>
    </source>
</evidence>
<dbReference type="Pfam" id="PF16613">
    <property type="entry name" value="RGS12_us1"/>
    <property type="match status" value="1"/>
</dbReference>
<dbReference type="Pfam" id="PF00595">
    <property type="entry name" value="PDZ"/>
    <property type="match status" value="1"/>
</dbReference>
<feature type="region of interest" description="Disordered" evidence="5">
    <location>
        <begin position="521"/>
        <end position="549"/>
    </location>
</feature>
<keyword evidence="3" id="KW-0963">Cytoplasm</keyword>
<reference evidence="10" key="2">
    <citation type="journal article" date="2013" name="Nat. Genet.">
        <title>The genome of the platyfish, Xiphophorus maculatus, provides insights into evolutionary adaptation and several complex traits.</title>
        <authorList>
            <person name="Schartl M."/>
            <person name="Walter R.B."/>
            <person name="Shen Y."/>
            <person name="Garcia T."/>
            <person name="Catchen J."/>
            <person name="Amores A."/>
            <person name="Braasch I."/>
            <person name="Chalopin D."/>
            <person name="Volff J.N."/>
            <person name="Lesch K.P."/>
            <person name="Bisazza A."/>
            <person name="Minx P."/>
            <person name="Hillier L."/>
            <person name="Wilson R.K."/>
            <person name="Fuerstenberg S."/>
            <person name="Boore J."/>
            <person name="Searle S."/>
            <person name="Postlethwait J.H."/>
            <person name="Warren W.C."/>
        </authorList>
    </citation>
    <scope>NUCLEOTIDE SEQUENCE [LARGE SCALE GENOMIC DNA]</scope>
    <source>
        <strain evidence="10">JP 163 A</strain>
    </source>
</reference>
<dbReference type="PROSITE" id="PS50877">
    <property type="entry name" value="GOLOCO"/>
    <property type="match status" value="1"/>
</dbReference>
<feature type="compositionally biased region" description="Basic and acidic residues" evidence="5">
    <location>
        <begin position="406"/>
        <end position="415"/>
    </location>
</feature>
<feature type="domain" description="RBD" evidence="8">
    <location>
        <begin position="973"/>
        <end position="1043"/>
    </location>
</feature>
<dbReference type="PRINTS" id="PR01301">
    <property type="entry name" value="RGSPROTEIN"/>
</dbReference>
<feature type="compositionally biased region" description="Polar residues" evidence="5">
    <location>
        <begin position="788"/>
        <end position="799"/>
    </location>
</feature>
<dbReference type="SUPFAM" id="SSF50156">
    <property type="entry name" value="PDZ domain-like"/>
    <property type="match status" value="1"/>
</dbReference>
<feature type="domain" description="RBD" evidence="8">
    <location>
        <begin position="901"/>
        <end position="971"/>
    </location>
</feature>
<evidence type="ECO:0000259" key="7">
    <source>
        <dbReference type="PROSITE" id="PS50132"/>
    </source>
</evidence>
<dbReference type="InterPro" id="IPR046995">
    <property type="entry name" value="RGS10/12/14-like"/>
</dbReference>
<dbReference type="InterPro" id="IPR006020">
    <property type="entry name" value="PTB/PI_dom"/>
</dbReference>
<evidence type="ECO:0000259" key="6">
    <source>
        <dbReference type="PROSITE" id="PS50106"/>
    </source>
</evidence>
<evidence type="ECO:0000313" key="10">
    <source>
        <dbReference type="Proteomes" id="UP000002852"/>
    </source>
</evidence>
<evidence type="ECO:0000256" key="1">
    <source>
        <dbReference type="ARBA" id="ARBA00004496"/>
    </source>
</evidence>
<dbReference type="eggNOG" id="KOG3589">
    <property type="taxonomic scope" value="Eukaryota"/>
</dbReference>
<evidence type="ECO:0000259" key="8">
    <source>
        <dbReference type="PROSITE" id="PS50898"/>
    </source>
</evidence>
<feature type="compositionally biased region" description="Low complexity" evidence="5">
    <location>
        <begin position="1167"/>
        <end position="1190"/>
    </location>
</feature>
<keyword evidence="10" id="KW-1185">Reference proteome</keyword>
<dbReference type="Proteomes" id="UP000002852">
    <property type="component" value="Unassembled WGS sequence"/>
</dbReference>
<dbReference type="Ensembl" id="ENSXMAT00000015924.2">
    <property type="protein sequence ID" value="ENSXMAP00000015900.2"/>
    <property type="gene ID" value="ENSXMAG00000015854.2"/>
</dbReference>
<evidence type="ECO:0000256" key="3">
    <source>
        <dbReference type="ARBA" id="ARBA00022490"/>
    </source>
</evidence>
<dbReference type="Pfam" id="PF02188">
    <property type="entry name" value="GoLoco"/>
    <property type="match status" value="1"/>
</dbReference>
<feature type="compositionally biased region" description="Low complexity" evidence="5">
    <location>
        <begin position="1133"/>
        <end position="1146"/>
    </location>
</feature>
<dbReference type="SMART" id="SM00228">
    <property type="entry name" value="PDZ"/>
    <property type="match status" value="1"/>
</dbReference>
<dbReference type="GeneTree" id="ENSGT00940000164407"/>
<dbReference type="Gene3D" id="2.30.42.10">
    <property type="match status" value="1"/>
</dbReference>
<dbReference type="InterPro" id="IPR016137">
    <property type="entry name" value="RGS"/>
</dbReference>
<dbReference type="SMART" id="SM00390">
    <property type="entry name" value="GoLoco"/>
    <property type="match status" value="1"/>
</dbReference>
<dbReference type="InterPro" id="IPR036034">
    <property type="entry name" value="PDZ_sf"/>
</dbReference>
<proteinExistence type="predicted"/>
<comment type="subcellular location">
    <subcellularLocation>
        <location evidence="1">Cytoplasm</location>
    </subcellularLocation>
</comment>
<feature type="region of interest" description="Disordered" evidence="5">
    <location>
        <begin position="133"/>
        <end position="153"/>
    </location>
</feature>
<reference evidence="9" key="3">
    <citation type="submission" date="2025-08" db="UniProtKB">
        <authorList>
            <consortium name="Ensembl"/>
        </authorList>
    </citation>
    <scope>IDENTIFICATION</scope>
    <source>
        <strain evidence="9">JP 163 A</strain>
    </source>
</reference>
<dbReference type="Pfam" id="PF16612">
    <property type="entry name" value="RGS12_usC"/>
    <property type="match status" value="1"/>
</dbReference>
<dbReference type="PROSITE" id="PS50106">
    <property type="entry name" value="PDZ"/>
    <property type="match status" value="1"/>
</dbReference>
<feature type="compositionally biased region" description="Polar residues" evidence="5">
    <location>
        <begin position="455"/>
        <end position="464"/>
    </location>
</feature>
<dbReference type="PANTHER" id="PTHR45945">
    <property type="entry name" value="REGULATOR OF G-PROTEIN SIGNALING LOCO"/>
    <property type="match status" value="1"/>
</dbReference>
<evidence type="ECO:0000256" key="2">
    <source>
        <dbReference type="ARBA" id="ARBA00022468"/>
    </source>
</evidence>
<keyword evidence="4" id="KW-0677">Repeat</keyword>
<reference evidence="9" key="4">
    <citation type="submission" date="2025-09" db="UniProtKB">
        <authorList>
            <consortium name="Ensembl"/>
        </authorList>
    </citation>
    <scope>IDENTIFICATION</scope>
    <source>
        <strain evidence="9">JP 163 A</strain>
    </source>
</reference>
<organism evidence="9 10">
    <name type="scientific">Xiphophorus maculatus</name>
    <name type="common">Southern platyfish</name>
    <name type="synonym">Platypoecilus maculatus</name>
    <dbReference type="NCBI Taxonomy" id="8083"/>
    <lineage>
        <taxon>Eukaryota</taxon>
        <taxon>Metazoa</taxon>
        <taxon>Chordata</taxon>
        <taxon>Craniata</taxon>
        <taxon>Vertebrata</taxon>
        <taxon>Euteleostomi</taxon>
        <taxon>Actinopterygii</taxon>
        <taxon>Neopterygii</taxon>
        <taxon>Teleostei</taxon>
        <taxon>Neoteleostei</taxon>
        <taxon>Acanthomorphata</taxon>
        <taxon>Ovalentaria</taxon>
        <taxon>Atherinomorphae</taxon>
        <taxon>Cyprinodontiformes</taxon>
        <taxon>Poeciliidae</taxon>
        <taxon>Poeciliinae</taxon>
        <taxon>Xiphophorus</taxon>
    </lineage>
</organism>
<dbReference type="GO" id="GO:0007165">
    <property type="term" value="P:signal transduction"/>
    <property type="evidence" value="ECO:0007669"/>
    <property type="project" value="InterPro"/>
</dbReference>
<evidence type="ECO:0000256" key="5">
    <source>
        <dbReference type="SAM" id="MobiDB-lite"/>
    </source>
</evidence>
<feature type="domain" description="RGS" evidence="7">
    <location>
        <begin position="647"/>
        <end position="764"/>
    </location>
</feature>
<dbReference type="SMART" id="SM00315">
    <property type="entry name" value="RGS"/>
    <property type="match status" value="1"/>
</dbReference>
<keyword evidence="2" id="KW-0343">GTPase activation</keyword>
<dbReference type="CDD" id="cd06710">
    <property type="entry name" value="PDZ_RGS12-like"/>
    <property type="match status" value="1"/>
</dbReference>
<dbReference type="Pfam" id="PF02196">
    <property type="entry name" value="RBD"/>
    <property type="match status" value="1"/>
</dbReference>
<name>M4AN55_XIPMA</name>
<dbReference type="SMART" id="SM00462">
    <property type="entry name" value="PTB"/>
    <property type="match status" value="1"/>
</dbReference>
<feature type="region of interest" description="Disordered" evidence="5">
    <location>
        <begin position="1133"/>
        <end position="1215"/>
    </location>
</feature>
<feature type="region of interest" description="Disordered" evidence="5">
    <location>
        <begin position="444"/>
        <end position="478"/>
    </location>
</feature>
<feature type="region of interest" description="Disordered" evidence="5">
    <location>
        <begin position="774"/>
        <end position="821"/>
    </location>
</feature>
<dbReference type="InterPro" id="IPR029071">
    <property type="entry name" value="Ubiquitin-like_domsf"/>
</dbReference>
<dbReference type="FunFam" id="1.10.167.10:FF:000001">
    <property type="entry name" value="Putative regulator of g-protein signaling 12"/>
    <property type="match status" value="1"/>
</dbReference>
<protein>
    <submittedName>
        <fullName evidence="9">Regulator of G-protein signaling 12-like</fullName>
    </submittedName>
</protein>
<dbReference type="SUPFAM" id="SSF48097">
    <property type="entry name" value="Regulator of G-protein signaling, RGS"/>
    <property type="match status" value="1"/>
</dbReference>
<dbReference type="Gene3D" id="1.10.167.10">
    <property type="entry name" value="Regulator of G-protein Signalling 4, domain 2"/>
    <property type="match status" value="1"/>
</dbReference>
<dbReference type="PANTHER" id="PTHR45945:SF1">
    <property type="entry name" value="REGULATOR OF G-PROTEIN SIGNALING 12"/>
    <property type="match status" value="1"/>
</dbReference>
<dbReference type="GO" id="GO:0005634">
    <property type="term" value="C:nucleus"/>
    <property type="evidence" value="ECO:0007669"/>
    <property type="project" value="TreeGrafter"/>
</dbReference>
<dbReference type="CDD" id="cd08706">
    <property type="entry name" value="RGS_R12-like"/>
    <property type="match status" value="1"/>
</dbReference>
<dbReference type="InterPro" id="IPR044926">
    <property type="entry name" value="RGS_subdomain_2"/>
</dbReference>
<evidence type="ECO:0000313" key="9">
    <source>
        <dbReference type="Ensembl" id="ENSXMAP00000015900.2"/>
    </source>
</evidence>
<dbReference type="InterPro" id="IPR036305">
    <property type="entry name" value="RGS_sf"/>
</dbReference>
<dbReference type="GO" id="GO:0005737">
    <property type="term" value="C:cytoplasm"/>
    <property type="evidence" value="ECO:0007669"/>
    <property type="project" value="UniProtKB-SubCell"/>
</dbReference>
<reference evidence="10" key="1">
    <citation type="submission" date="2012-01" db="EMBL/GenBank/DDBJ databases">
        <authorList>
            <person name="Walter R."/>
            <person name="Schartl M."/>
            <person name="Warren W."/>
        </authorList>
    </citation>
    <scope>NUCLEOTIDE SEQUENCE [LARGE SCALE GENOMIC DNA]</scope>
    <source>
        <strain evidence="10">JP 163 A</strain>
    </source>
</reference>